<evidence type="ECO:0000256" key="9">
    <source>
        <dbReference type="ARBA" id="ARBA00073635"/>
    </source>
</evidence>
<dbReference type="InterPro" id="IPR000594">
    <property type="entry name" value="ThiF_NAD_FAD-bd"/>
</dbReference>
<evidence type="ECO:0000256" key="4">
    <source>
        <dbReference type="ARBA" id="ARBA00022840"/>
    </source>
</evidence>
<dbReference type="GO" id="GO:0005524">
    <property type="term" value="F:ATP binding"/>
    <property type="evidence" value="ECO:0007669"/>
    <property type="project" value="UniProtKB-KW"/>
</dbReference>
<dbReference type="EMBL" id="CP014327">
    <property type="protein sequence ID" value="AML51481.1"/>
    <property type="molecule type" value="Genomic_DNA"/>
</dbReference>
<comment type="subunit">
    <text evidence="7">Homodimer. Forms a stable heterotetrameric complex of 2 MoeB and 2 MoaD during adenylation of MoaD.</text>
</comment>
<dbReference type="OrthoDB" id="9804286at2"/>
<organism evidence="15 16">
    <name type="scientific">Falsihalocynthiibacter arcticus</name>
    <dbReference type="NCBI Taxonomy" id="1579316"/>
    <lineage>
        <taxon>Bacteria</taxon>
        <taxon>Pseudomonadati</taxon>
        <taxon>Pseudomonadota</taxon>
        <taxon>Alphaproteobacteria</taxon>
        <taxon>Rhodobacterales</taxon>
        <taxon>Roseobacteraceae</taxon>
        <taxon>Falsihalocynthiibacter</taxon>
    </lineage>
</organism>
<feature type="transmembrane region" description="Helical" evidence="13">
    <location>
        <begin position="55"/>
        <end position="73"/>
    </location>
</feature>
<accession>A0A126UZI7</accession>
<keyword evidence="2" id="KW-0808">Transferase</keyword>
<evidence type="ECO:0000256" key="12">
    <source>
        <dbReference type="ARBA" id="ARBA00078531"/>
    </source>
</evidence>
<dbReference type="FunFam" id="3.40.50.720:FF:000033">
    <property type="entry name" value="Adenylyltransferase and sulfurtransferase MOCS3"/>
    <property type="match status" value="1"/>
</dbReference>
<dbReference type="GO" id="GO:0008641">
    <property type="term" value="F:ubiquitin-like modifier activating enzyme activity"/>
    <property type="evidence" value="ECO:0007669"/>
    <property type="project" value="InterPro"/>
</dbReference>
<evidence type="ECO:0000259" key="14">
    <source>
        <dbReference type="Pfam" id="PF00899"/>
    </source>
</evidence>
<evidence type="ECO:0000256" key="1">
    <source>
        <dbReference type="ARBA" id="ARBA00009919"/>
    </source>
</evidence>
<dbReference type="NCBIfam" id="NF004281">
    <property type="entry name" value="PRK05690.1"/>
    <property type="match status" value="1"/>
</dbReference>
<dbReference type="STRING" id="1579316.RC74_09625"/>
<comment type="catalytic activity">
    <reaction evidence="5">
        <text>[molybdopterin-synthase sulfur-carrier protein]-C-terminal Gly-Gly + ATP + H(+) = [molybdopterin-synthase sulfur-carrier protein]-C-terminal Gly-Gly-AMP + diphosphate</text>
        <dbReference type="Rhea" id="RHEA:43616"/>
        <dbReference type="Rhea" id="RHEA-COMP:12159"/>
        <dbReference type="Rhea" id="RHEA-COMP:12202"/>
        <dbReference type="ChEBI" id="CHEBI:15378"/>
        <dbReference type="ChEBI" id="CHEBI:30616"/>
        <dbReference type="ChEBI" id="CHEBI:33019"/>
        <dbReference type="ChEBI" id="CHEBI:90618"/>
        <dbReference type="ChEBI" id="CHEBI:90778"/>
        <dbReference type="EC" id="2.7.7.80"/>
    </reaction>
</comment>
<dbReference type="PANTHER" id="PTHR10953">
    <property type="entry name" value="UBIQUITIN-ACTIVATING ENZYME E1"/>
    <property type="match status" value="1"/>
</dbReference>
<protein>
    <recommendedName>
        <fullName evidence="9">Molybdopterin-synthase adenylyltransferase</fullName>
        <ecNumber evidence="8">2.7.7.80</ecNumber>
    </recommendedName>
    <alternativeName>
        <fullName evidence="12">MoaD protein adenylase</fullName>
    </alternativeName>
    <alternativeName>
        <fullName evidence="10">Molybdopterin-converting factor subunit 1 adenylase</fullName>
    </alternativeName>
    <alternativeName>
        <fullName evidence="11">Sulfur carrier protein MoaD adenylyltransferase</fullName>
    </alternativeName>
</protein>
<keyword evidence="13" id="KW-0812">Transmembrane</keyword>
<gene>
    <name evidence="15" type="ORF">RC74_09625</name>
</gene>
<evidence type="ECO:0000256" key="11">
    <source>
        <dbReference type="ARBA" id="ARBA00075328"/>
    </source>
</evidence>
<dbReference type="SUPFAM" id="SSF69572">
    <property type="entry name" value="Activating enzymes of the ubiquitin-like proteins"/>
    <property type="match status" value="1"/>
</dbReference>
<name>A0A126UZI7_9RHOB</name>
<dbReference type="Proteomes" id="UP000070371">
    <property type="component" value="Chromosome"/>
</dbReference>
<evidence type="ECO:0000256" key="3">
    <source>
        <dbReference type="ARBA" id="ARBA00022741"/>
    </source>
</evidence>
<evidence type="ECO:0000256" key="8">
    <source>
        <dbReference type="ARBA" id="ARBA00066884"/>
    </source>
</evidence>
<keyword evidence="13" id="KW-0472">Membrane</keyword>
<dbReference type="GO" id="GO:0008146">
    <property type="term" value="F:sulfotransferase activity"/>
    <property type="evidence" value="ECO:0007669"/>
    <property type="project" value="TreeGrafter"/>
</dbReference>
<dbReference type="GO" id="GO:0004792">
    <property type="term" value="F:thiosulfate-cyanide sulfurtransferase activity"/>
    <property type="evidence" value="ECO:0007669"/>
    <property type="project" value="TreeGrafter"/>
</dbReference>
<dbReference type="GO" id="GO:0061605">
    <property type="term" value="F:molybdopterin-synthase adenylyltransferase activity"/>
    <property type="evidence" value="ECO:0007669"/>
    <property type="project" value="UniProtKB-EC"/>
</dbReference>
<evidence type="ECO:0000256" key="10">
    <source>
        <dbReference type="ARBA" id="ARBA00075110"/>
    </source>
</evidence>
<evidence type="ECO:0000313" key="16">
    <source>
        <dbReference type="Proteomes" id="UP000070371"/>
    </source>
</evidence>
<dbReference type="InterPro" id="IPR045886">
    <property type="entry name" value="ThiF/MoeB/HesA"/>
</dbReference>
<proteinExistence type="inferred from homology"/>
<dbReference type="AlphaFoldDB" id="A0A126UZI7"/>
<dbReference type="CDD" id="cd00757">
    <property type="entry name" value="ThiF_MoeB_HesA_family"/>
    <property type="match status" value="1"/>
</dbReference>
<dbReference type="PANTHER" id="PTHR10953:SF102">
    <property type="entry name" value="ADENYLYLTRANSFERASE AND SULFURTRANSFERASE MOCS3"/>
    <property type="match status" value="1"/>
</dbReference>
<dbReference type="EC" id="2.7.7.80" evidence="8"/>
<feature type="domain" description="THIF-type NAD/FAD binding fold" evidence="14">
    <location>
        <begin position="105"/>
        <end position="341"/>
    </location>
</feature>
<reference evidence="15 16" key="1">
    <citation type="submission" date="2016-02" db="EMBL/GenBank/DDBJ databases">
        <title>Complete genome sequence of Halocynthiibacter arcticus PAMC 20958t from arctic marine sediment.</title>
        <authorList>
            <person name="Lee Y.M."/>
            <person name="Baek K."/>
            <person name="Lee H.K."/>
            <person name="Shin S.C."/>
        </authorList>
    </citation>
    <scope>NUCLEOTIDE SEQUENCE [LARGE SCALE GENOMIC DNA]</scope>
    <source>
        <strain evidence="15">PAMC 20958</strain>
    </source>
</reference>
<keyword evidence="3" id="KW-0547">Nucleotide-binding</keyword>
<keyword evidence="16" id="KW-1185">Reference proteome</keyword>
<evidence type="ECO:0000256" key="7">
    <source>
        <dbReference type="ARBA" id="ARBA00063809"/>
    </source>
</evidence>
<dbReference type="KEGG" id="hat:RC74_09625"/>
<keyword evidence="4" id="KW-0067">ATP-binding</keyword>
<evidence type="ECO:0000256" key="13">
    <source>
        <dbReference type="SAM" id="Phobius"/>
    </source>
</evidence>
<sequence>MIFPLFLMAAIWFGGGYLKAPRSLLGLLIFCIYGVGLLAHFALPEGNALRGYFGQFWGEWALVGMLIGSVFGFQRWILWLRHKVAENAETLGPNAIFRDVEIDRYSRHIFLREIGGAGQKRLKDAKVLVIGAGGLGAPVLQYLAAAGVGAIGIVDDDVVDNSNLQRQVIHKDASIDMPKVFSAEQELRAQNPFVEIRPYFRRLDREGAVELFAEYDVIMDGTDNFETRYMVNEVAVLLRKPLISAAMTQWEGQISLYDPARGGPCYQCVFPEIPSPGLVPSCAEAGVVGPLPGVIGSLMALEAVKEITGAGEGLRGQLLMYDGLYAQARKISVKRRKDCPVCGENPH</sequence>
<feature type="transmembrane region" description="Helical" evidence="13">
    <location>
        <begin position="24"/>
        <end position="43"/>
    </location>
</feature>
<dbReference type="RefSeq" id="WP_039001374.1">
    <property type="nucleotide sequence ID" value="NZ_CP014327.1"/>
</dbReference>
<comment type="similarity">
    <text evidence="1">Belongs to the HesA/MoeB/ThiF family.</text>
</comment>
<keyword evidence="13" id="KW-1133">Transmembrane helix</keyword>
<dbReference type="GO" id="GO:0005829">
    <property type="term" value="C:cytosol"/>
    <property type="evidence" value="ECO:0007669"/>
    <property type="project" value="TreeGrafter"/>
</dbReference>
<dbReference type="InterPro" id="IPR035985">
    <property type="entry name" value="Ubiquitin-activating_enz"/>
</dbReference>
<evidence type="ECO:0000256" key="5">
    <source>
        <dbReference type="ARBA" id="ARBA00052218"/>
    </source>
</evidence>
<comment type="function">
    <text evidence="6">Catalyzes the adenylation by ATP of the carboxyl group of the C-terminal glycine of sulfur carrier protein MoaD.</text>
</comment>
<dbReference type="Gene3D" id="3.40.50.720">
    <property type="entry name" value="NAD(P)-binding Rossmann-like Domain"/>
    <property type="match status" value="1"/>
</dbReference>
<dbReference type="Pfam" id="PF00899">
    <property type="entry name" value="ThiF"/>
    <property type="match status" value="1"/>
</dbReference>
<evidence type="ECO:0000256" key="6">
    <source>
        <dbReference type="ARBA" id="ARBA00055169"/>
    </source>
</evidence>
<evidence type="ECO:0000313" key="15">
    <source>
        <dbReference type="EMBL" id="AML51481.1"/>
    </source>
</evidence>
<evidence type="ECO:0000256" key="2">
    <source>
        <dbReference type="ARBA" id="ARBA00022679"/>
    </source>
</evidence>